<dbReference type="RefSeq" id="WP_358346892.1">
    <property type="nucleotide sequence ID" value="NZ_JBEZFP010000001.1"/>
</dbReference>
<keyword evidence="2" id="KW-0812">Transmembrane</keyword>
<feature type="transmembrane region" description="Helical" evidence="2">
    <location>
        <begin position="77"/>
        <end position="98"/>
    </location>
</feature>
<keyword evidence="2" id="KW-0472">Membrane</keyword>
<name>A0ABV3D842_9ACTN</name>
<feature type="transmembrane region" description="Helical" evidence="2">
    <location>
        <begin position="36"/>
        <end position="57"/>
    </location>
</feature>
<evidence type="ECO:0000313" key="4">
    <source>
        <dbReference type="Proteomes" id="UP001551482"/>
    </source>
</evidence>
<proteinExistence type="predicted"/>
<evidence type="ECO:0000313" key="3">
    <source>
        <dbReference type="EMBL" id="MEU8131913.1"/>
    </source>
</evidence>
<keyword evidence="2" id="KW-1133">Transmembrane helix</keyword>
<dbReference type="EMBL" id="JBEZFP010000001">
    <property type="protein sequence ID" value="MEU8131913.1"/>
    <property type="molecule type" value="Genomic_DNA"/>
</dbReference>
<feature type="transmembrane region" description="Helical" evidence="2">
    <location>
        <begin position="110"/>
        <end position="132"/>
    </location>
</feature>
<organism evidence="3 4">
    <name type="scientific">Streptodolium elevatio</name>
    <dbReference type="NCBI Taxonomy" id="3157996"/>
    <lineage>
        <taxon>Bacteria</taxon>
        <taxon>Bacillati</taxon>
        <taxon>Actinomycetota</taxon>
        <taxon>Actinomycetes</taxon>
        <taxon>Kitasatosporales</taxon>
        <taxon>Streptomycetaceae</taxon>
        <taxon>Streptodolium</taxon>
    </lineage>
</organism>
<evidence type="ECO:0000256" key="1">
    <source>
        <dbReference type="SAM" id="MobiDB-lite"/>
    </source>
</evidence>
<evidence type="ECO:0008006" key="5">
    <source>
        <dbReference type="Google" id="ProtNLM"/>
    </source>
</evidence>
<feature type="region of interest" description="Disordered" evidence="1">
    <location>
        <begin position="1"/>
        <end position="22"/>
    </location>
</feature>
<gene>
    <name evidence="3" type="ORF">AB0C36_00215</name>
</gene>
<feature type="transmembrane region" description="Helical" evidence="2">
    <location>
        <begin position="152"/>
        <end position="175"/>
    </location>
</feature>
<sequence length="195" mass="20709">MSTVVTPSAAGTAAKAAPRRNPRHFSRGVRRAVNSAHVVTAVGLVGVELVMVMLGLMARNTGDDAVRHMTYETMRSLVYAAGIPLAVLALVSGVVLCLRTPWGLWKHLWIQVKIVLLFLVIGIGAGAVSQWVRTLEDKSAPGADASGIATFQWLQLGAVGVQITALVVATFLSVYKPSGSRRVSRDARGRRAGRG</sequence>
<dbReference type="Proteomes" id="UP001551482">
    <property type="component" value="Unassembled WGS sequence"/>
</dbReference>
<comment type="caution">
    <text evidence="3">The sequence shown here is derived from an EMBL/GenBank/DDBJ whole genome shotgun (WGS) entry which is preliminary data.</text>
</comment>
<evidence type="ECO:0000256" key="2">
    <source>
        <dbReference type="SAM" id="Phobius"/>
    </source>
</evidence>
<accession>A0ABV3D842</accession>
<protein>
    <recommendedName>
        <fullName evidence="5">DUF2269 family protein</fullName>
    </recommendedName>
</protein>
<keyword evidence="4" id="KW-1185">Reference proteome</keyword>
<reference evidence="3 4" key="1">
    <citation type="submission" date="2024-06" db="EMBL/GenBank/DDBJ databases">
        <title>The Natural Products Discovery Center: Release of the First 8490 Sequenced Strains for Exploring Actinobacteria Biosynthetic Diversity.</title>
        <authorList>
            <person name="Kalkreuter E."/>
            <person name="Kautsar S.A."/>
            <person name="Yang D."/>
            <person name="Bader C.D."/>
            <person name="Teijaro C.N."/>
            <person name="Fluegel L."/>
            <person name="Davis C.M."/>
            <person name="Simpson J.R."/>
            <person name="Lauterbach L."/>
            <person name="Steele A.D."/>
            <person name="Gui C."/>
            <person name="Meng S."/>
            <person name="Li G."/>
            <person name="Viehrig K."/>
            <person name="Ye F."/>
            <person name="Su P."/>
            <person name="Kiefer A.F."/>
            <person name="Nichols A."/>
            <person name="Cepeda A.J."/>
            <person name="Yan W."/>
            <person name="Fan B."/>
            <person name="Jiang Y."/>
            <person name="Adhikari A."/>
            <person name="Zheng C.-J."/>
            <person name="Schuster L."/>
            <person name="Cowan T.M."/>
            <person name="Smanski M.J."/>
            <person name="Chevrette M.G."/>
            <person name="De Carvalho L.P.S."/>
            <person name="Shen B."/>
        </authorList>
    </citation>
    <scope>NUCLEOTIDE SEQUENCE [LARGE SCALE GENOMIC DNA]</scope>
    <source>
        <strain evidence="3 4">NPDC048946</strain>
    </source>
</reference>